<organism evidence="14 15">
    <name type="scientific">Gracilibacillus xinjiangensis</name>
    <dbReference type="NCBI Taxonomy" id="1193282"/>
    <lineage>
        <taxon>Bacteria</taxon>
        <taxon>Bacillati</taxon>
        <taxon>Bacillota</taxon>
        <taxon>Bacilli</taxon>
        <taxon>Bacillales</taxon>
        <taxon>Bacillaceae</taxon>
        <taxon>Gracilibacillus</taxon>
    </lineage>
</organism>
<keyword evidence="15" id="KW-1185">Reference proteome</keyword>
<gene>
    <name evidence="14" type="ORF">ACFOY7_12945</name>
</gene>
<proteinExistence type="inferred from homology"/>
<dbReference type="EMBL" id="JBHSDT010000008">
    <property type="protein sequence ID" value="MFC4403976.1"/>
    <property type="molecule type" value="Genomic_DNA"/>
</dbReference>
<feature type="transmembrane region" description="Helical" evidence="12">
    <location>
        <begin position="85"/>
        <end position="110"/>
    </location>
</feature>
<evidence type="ECO:0000256" key="10">
    <source>
        <dbReference type="ARBA" id="ARBA00023049"/>
    </source>
</evidence>
<keyword evidence="11 12" id="KW-0472">Membrane</keyword>
<evidence type="ECO:0000256" key="2">
    <source>
        <dbReference type="ARBA" id="ARBA00004141"/>
    </source>
</evidence>
<dbReference type="PANTHER" id="PTHR39188:SF3">
    <property type="entry name" value="STAGE IV SPORULATION PROTEIN FB"/>
    <property type="match status" value="1"/>
</dbReference>
<feature type="domain" description="Peptidase M50" evidence="13">
    <location>
        <begin position="34"/>
        <end position="106"/>
    </location>
</feature>
<evidence type="ECO:0000259" key="13">
    <source>
        <dbReference type="Pfam" id="PF02163"/>
    </source>
</evidence>
<feature type="transmembrane region" description="Helical" evidence="12">
    <location>
        <begin position="12"/>
        <end position="43"/>
    </location>
</feature>
<name>A0ABV8X0M2_9BACI</name>
<evidence type="ECO:0000256" key="7">
    <source>
        <dbReference type="ARBA" id="ARBA00022801"/>
    </source>
</evidence>
<evidence type="ECO:0000256" key="6">
    <source>
        <dbReference type="ARBA" id="ARBA00022723"/>
    </source>
</evidence>
<keyword evidence="9 12" id="KW-1133">Transmembrane helix</keyword>
<evidence type="ECO:0000256" key="8">
    <source>
        <dbReference type="ARBA" id="ARBA00022833"/>
    </source>
</evidence>
<keyword evidence="6" id="KW-0479">Metal-binding</keyword>
<comment type="subcellular location">
    <subcellularLocation>
        <location evidence="2">Membrane</location>
        <topology evidence="2">Multi-pass membrane protein</topology>
    </subcellularLocation>
</comment>
<evidence type="ECO:0000313" key="14">
    <source>
        <dbReference type="EMBL" id="MFC4403976.1"/>
    </source>
</evidence>
<evidence type="ECO:0000256" key="11">
    <source>
        <dbReference type="ARBA" id="ARBA00023136"/>
    </source>
</evidence>
<protein>
    <submittedName>
        <fullName evidence="14">Site-2 protease family protein</fullName>
    </submittedName>
</protein>
<evidence type="ECO:0000256" key="4">
    <source>
        <dbReference type="ARBA" id="ARBA00022670"/>
    </source>
</evidence>
<dbReference type="RefSeq" id="WP_390252515.1">
    <property type="nucleotide sequence ID" value="NZ_JBHSDT010000008.1"/>
</dbReference>
<keyword evidence="5 12" id="KW-0812">Transmembrane</keyword>
<accession>A0ABV8X0M2</accession>
<comment type="caution">
    <text evidence="14">The sequence shown here is derived from an EMBL/GenBank/DDBJ whole genome shotgun (WGS) entry which is preliminary data.</text>
</comment>
<keyword evidence="10" id="KW-0482">Metalloprotease</keyword>
<dbReference type="GO" id="GO:0006508">
    <property type="term" value="P:proteolysis"/>
    <property type="evidence" value="ECO:0007669"/>
    <property type="project" value="UniProtKB-KW"/>
</dbReference>
<keyword evidence="7" id="KW-0378">Hydrolase</keyword>
<evidence type="ECO:0000313" key="15">
    <source>
        <dbReference type="Proteomes" id="UP001595882"/>
    </source>
</evidence>
<dbReference type="GO" id="GO:0008233">
    <property type="term" value="F:peptidase activity"/>
    <property type="evidence" value="ECO:0007669"/>
    <property type="project" value="UniProtKB-KW"/>
</dbReference>
<dbReference type="Pfam" id="PF02163">
    <property type="entry name" value="Peptidase_M50"/>
    <property type="match status" value="1"/>
</dbReference>
<comment type="cofactor">
    <cofactor evidence="1">
        <name>Zn(2+)</name>
        <dbReference type="ChEBI" id="CHEBI:29105"/>
    </cofactor>
</comment>
<keyword evidence="8" id="KW-0862">Zinc</keyword>
<dbReference type="PANTHER" id="PTHR39188">
    <property type="entry name" value="MEMBRANE-ASSOCIATED ZINC METALLOPROTEASE M50B"/>
    <property type="match status" value="1"/>
</dbReference>
<evidence type="ECO:0000256" key="3">
    <source>
        <dbReference type="ARBA" id="ARBA00007931"/>
    </source>
</evidence>
<dbReference type="Proteomes" id="UP001595882">
    <property type="component" value="Unassembled WGS sequence"/>
</dbReference>
<evidence type="ECO:0000256" key="9">
    <source>
        <dbReference type="ARBA" id="ARBA00022989"/>
    </source>
</evidence>
<evidence type="ECO:0000256" key="12">
    <source>
        <dbReference type="SAM" id="Phobius"/>
    </source>
</evidence>
<evidence type="ECO:0000256" key="1">
    <source>
        <dbReference type="ARBA" id="ARBA00001947"/>
    </source>
</evidence>
<reference evidence="15" key="1">
    <citation type="journal article" date="2019" name="Int. J. Syst. Evol. Microbiol.">
        <title>The Global Catalogue of Microorganisms (GCM) 10K type strain sequencing project: providing services to taxonomists for standard genome sequencing and annotation.</title>
        <authorList>
            <consortium name="The Broad Institute Genomics Platform"/>
            <consortium name="The Broad Institute Genome Sequencing Center for Infectious Disease"/>
            <person name="Wu L."/>
            <person name="Ma J."/>
        </authorList>
    </citation>
    <scope>NUCLEOTIDE SEQUENCE [LARGE SCALE GENOMIC DNA]</scope>
    <source>
        <strain evidence="15">CCUG 37865</strain>
    </source>
</reference>
<feature type="transmembrane region" description="Helical" evidence="12">
    <location>
        <begin position="161"/>
        <end position="194"/>
    </location>
</feature>
<comment type="similarity">
    <text evidence="3">Belongs to the peptidase M50B family.</text>
</comment>
<dbReference type="InterPro" id="IPR008915">
    <property type="entry name" value="Peptidase_M50"/>
</dbReference>
<sequence>MSMSNHNYLPPIHIHPIVFFFIAVSVLTGMFVDLIIIFFIVFFHEMGHYYFARKFNWKVKHIYLWIFGGVMETEDNGTRSMKEEWIVTIAGPMQHLFLFFFFYFIGYIGWLPESTINMAMQYNTFILLGNLLPIFPLDGGRMLQLICDSLFPFHMAHSLTIILSVVSIAAFLVCAFLIGTSSLSLCLLFVFLFWENRLEWKRRHYRWWKFILYRNSEASSYKKQSILKVDMDQRIIDIFYQFYRNRYHVIRVTGNYNRDHPFFITESECIQAFFTKKIHHLTVGDIAKMEEEVTYV</sequence>
<keyword evidence="4 14" id="KW-0645">Protease</keyword>
<evidence type="ECO:0000256" key="5">
    <source>
        <dbReference type="ARBA" id="ARBA00022692"/>
    </source>
</evidence>